<dbReference type="SUPFAM" id="SSF49764">
    <property type="entry name" value="HSP20-like chaperones"/>
    <property type="match status" value="1"/>
</dbReference>
<feature type="non-terminal residue" evidence="5">
    <location>
        <position position="85"/>
    </location>
</feature>
<proteinExistence type="inferred from homology"/>
<protein>
    <submittedName>
        <fullName evidence="5">Expressed meiotic prophase repeat protein 2</fullName>
    </submittedName>
</protein>
<evidence type="ECO:0000313" key="5">
    <source>
        <dbReference type="PIR" id="B61054"/>
    </source>
</evidence>
<evidence type="ECO:0000259" key="4">
    <source>
        <dbReference type="PROSITE" id="PS01031"/>
    </source>
</evidence>
<dbReference type="PIR" id="B61054">
    <property type="entry name" value="B61054"/>
</dbReference>
<reference evidence="5" key="1">
    <citation type="journal article" date="1990" name="Genome">
        <title>Characterization of expressed meiotic prophase repeat transcript clones of Lilium: meiosis-specific expression, relatedness, and affinities to small heat shock protein genes.</title>
        <authorList>
            <person name="Bouchard R.A."/>
        </authorList>
    </citation>
    <scope>NUCLEOTIDE SEQUENCE</scope>
</reference>
<evidence type="ECO:0000256" key="2">
    <source>
        <dbReference type="PROSITE-ProRule" id="PRU00285"/>
    </source>
</evidence>
<dbReference type="InterPro" id="IPR002068">
    <property type="entry name" value="A-crystallin/Hsp20_dom"/>
</dbReference>
<dbReference type="AlphaFoldDB" id="Q7M1N7"/>
<dbReference type="InterPro" id="IPR031107">
    <property type="entry name" value="Small_HSP"/>
</dbReference>
<dbReference type="Pfam" id="PF00011">
    <property type="entry name" value="HSP20"/>
    <property type="match status" value="1"/>
</dbReference>
<dbReference type="InterPro" id="IPR008978">
    <property type="entry name" value="HSP20-like_chaperone"/>
</dbReference>
<organism evidence="5">
    <name type="scientific">Lilium sp</name>
    <dbReference type="NCBI Taxonomy" id="34192"/>
    <lineage>
        <taxon>Eukaryota</taxon>
        <taxon>Viridiplantae</taxon>
        <taxon>Streptophyta</taxon>
        <taxon>Embryophyta</taxon>
        <taxon>Tracheophyta</taxon>
        <taxon>Spermatophyta</taxon>
        <taxon>Magnoliopsida</taxon>
        <taxon>Liliopsida</taxon>
        <taxon>Liliales</taxon>
        <taxon>Liliaceae</taxon>
        <taxon>Lilium</taxon>
    </lineage>
</organism>
<name>Q7M1N7_9LILI</name>
<accession>Q7M1N7</accession>
<dbReference type="Gene3D" id="2.60.40.790">
    <property type="match status" value="1"/>
</dbReference>
<feature type="non-terminal residue" evidence="5">
    <location>
        <position position="1"/>
    </location>
</feature>
<evidence type="ECO:0000256" key="1">
    <source>
        <dbReference type="ARBA" id="ARBA00023016"/>
    </source>
</evidence>
<keyword evidence="1" id="KW-0346">Stress response</keyword>
<sequence>GEIKVEIEDDRVLVISGERKRQEEMYQKTERWMGKLTRKFQLAENANPNAVSAVWRDGELTVTVEKLPEGDVEGLTLTVESPGRR</sequence>
<comment type="similarity">
    <text evidence="2 3">Belongs to the small heat shock protein (HSP20) family.</text>
</comment>
<feature type="domain" description="SHSP" evidence="4">
    <location>
        <begin position="1"/>
        <end position="82"/>
    </location>
</feature>
<evidence type="ECO:0000256" key="3">
    <source>
        <dbReference type="RuleBase" id="RU003616"/>
    </source>
</evidence>
<dbReference type="PANTHER" id="PTHR11527">
    <property type="entry name" value="HEAT-SHOCK PROTEIN 20 FAMILY MEMBER"/>
    <property type="match status" value="1"/>
</dbReference>
<dbReference type="CDD" id="cd06464">
    <property type="entry name" value="ACD_sHsps-like"/>
    <property type="match status" value="1"/>
</dbReference>
<dbReference type="PROSITE" id="PS01031">
    <property type="entry name" value="SHSP"/>
    <property type="match status" value="1"/>
</dbReference>